<evidence type="ECO:0000256" key="5">
    <source>
        <dbReference type="ARBA" id="ARBA00022927"/>
    </source>
</evidence>
<dbReference type="EnsemblMetazoa" id="XM_019994836.1">
    <property type="protein sequence ID" value="XP_019850395.1"/>
    <property type="gene ID" value="LOC100631862"/>
</dbReference>
<name>A0A1X7V7M7_AMPQE</name>
<dbReference type="EnsemblMetazoa" id="Aqu2.1.35983_001">
    <property type="protein sequence ID" value="Aqu2.1.35983_001"/>
    <property type="gene ID" value="Aqu2.1.35983"/>
</dbReference>
<comment type="similarity">
    <text evidence="2 9">Belongs to the nucleoporin Nup85 family.</text>
</comment>
<evidence type="ECO:0000256" key="8">
    <source>
        <dbReference type="ARBA" id="ARBA00023242"/>
    </source>
</evidence>
<feature type="compositionally biased region" description="Acidic residues" evidence="10">
    <location>
        <begin position="1"/>
        <end position="11"/>
    </location>
</feature>
<comment type="subunit">
    <text evidence="9">Component of the nuclear pore complex (NPC).</text>
</comment>
<evidence type="ECO:0000256" key="3">
    <source>
        <dbReference type="ARBA" id="ARBA00022448"/>
    </source>
</evidence>
<dbReference type="PANTHER" id="PTHR13373">
    <property type="entry name" value="FROUNT PROTEIN-RELATED"/>
    <property type="match status" value="1"/>
</dbReference>
<evidence type="ECO:0000313" key="12">
    <source>
        <dbReference type="Proteomes" id="UP000007879"/>
    </source>
</evidence>
<dbReference type="GO" id="GO:0006406">
    <property type="term" value="P:mRNA export from nucleus"/>
    <property type="evidence" value="ECO:0007669"/>
    <property type="project" value="TreeGrafter"/>
</dbReference>
<dbReference type="OrthoDB" id="17644at2759"/>
<evidence type="ECO:0000313" key="11">
    <source>
        <dbReference type="EnsemblMetazoa" id="Aqu2.1.35983_001"/>
    </source>
</evidence>
<dbReference type="GO" id="GO:0006606">
    <property type="term" value="P:protein import into nucleus"/>
    <property type="evidence" value="ECO:0007669"/>
    <property type="project" value="TreeGrafter"/>
</dbReference>
<dbReference type="InParanoid" id="A0A1X7V7M7"/>
<dbReference type="AlphaFoldDB" id="A0A1X7V7M7"/>
<dbReference type="KEGG" id="aqu:100631862"/>
<reference evidence="11" key="2">
    <citation type="submission" date="2017-05" db="UniProtKB">
        <authorList>
            <consortium name="EnsemblMetazoa"/>
        </authorList>
    </citation>
    <scope>IDENTIFICATION</scope>
</reference>
<dbReference type="Pfam" id="PF07575">
    <property type="entry name" value="Nucleopor_Nup85"/>
    <property type="match status" value="1"/>
</dbReference>
<feature type="region of interest" description="Disordered" evidence="10">
    <location>
        <begin position="1"/>
        <end position="40"/>
    </location>
</feature>
<evidence type="ECO:0000256" key="10">
    <source>
        <dbReference type="SAM" id="MobiDB-lite"/>
    </source>
</evidence>
<dbReference type="InterPro" id="IPR011502">
    <property type="entry name" value="Nucleoporin_Nup85"/>
</dbReference>
<evidence type="ECO:0000256" key="6">
    <source>
        <dbReference type="ARBA" id="ARBA00023010"/>
    </source>
</evidence>
<gene>
    <name evidence="11" type="primary">100631862</name>
</gene>
<accession>A0A1X7V7M7</accession>
<dbReference type="GO" id="GO:0045893">
    <property type="term" value="P:positive regulation of DNA-templated transcription"/>
    <property type="evidence" value="ECO:0007669"/>
    <property type="project" value="TreeGrafter"/>
</dbReference>
<evidence type="ECO:0000256" key="4">
    <source>
        <dbReference type="ARBA" id="ARBA00022816"/>
    </source>
</evidence>
<evidence type="ECO:0000256" key="1">
    <source>
        <dbReference type="ARBA" id="ARBA00004567"/>
    </source>
</evidence>
<keyword evidence="3 9" id="KW-0813">Transport</keyword>
<dbReference type="GO" id="GO:0017056">
    <property type="term" value="F:structural constituent of nuclear pore"/>
    <property type="evidence" value="ECO:0007669"/>
    <property type="project" value="TreeGrafter"/>
</dbReference>
<dbReference type="STRING" id="400682.A0A1X7V7M7"/>
<keyword evidence="8 9" id="KW-0539">Nucleus</keyword>
<dbReference type="Proteomes" id="UP000007879">
    <property type="component" value="Unassembled WGS sequence"/>
</dbReference>
<evidence type="ECO:0000256" key="2">
    <source>
        <dbReference type="ARBA" id="ARBA00005573"/>
    </source>
</evidence>
<dbReference type="GO" id="GO:0031080">
    <property type="term" value="C:nuclear pore outer ring"/>
    <property type="evidence" value="ECO:0007669"/>
    <property type="project" value="TreeGrafter"/>
</dbReference>
<keyword evidence="12" id="KW-1185">Reference proteome</keyword>
<dbReference type="OMA" id="ELMEWLN"/>
<keyword evidence="6 9" id="KW-0811">Translocation</keyword>
<reference evidence="12" key="1">
    <citation type="journal article" date="2010" name="Nature">
        <title>The Amphimedon queenslandica genome and the evolution of animal complexity.</title>
        <authorList>
            <person name="Srivastava M."/>
            <person name="Simakov O."/>
            <person name="Chapman J."/>
            <person name="Fahey B."/>
            <person name="Gauthier M.E."/>
            <person name="Mitros T."/>
            <person name="Richards G.S."/>
            <person name="Conaco C."/>
            <person name="Dacre M."/>
            <person name="Hellsten U."/>
            <person name="Larroux C."/>
            <person name="Putnam N.H."/>
            <person name="Stanke M."/>
            <person name="Adamska M."/>
            <person name="Darling A."/>
            <person name="Degnan S.M."/>
            <person name="Oakley T.H."/>
            <person name="Plachetzki D.C."/>
            <person name="Zhai Y."/>
            <person name="Adamski M."/>
            <person name="Calcino A."/>
            <person name="Cummins S.F."/>
            <person name="Goodstein D.M."/>
            <person name="Harris C."/>
            <person name="Jackson D.J."/>
            <person name="Leys S.P."/>
            <person name="Shu S."/>
            <person name="Woodcroft B.J."/>
            <person name="Vervoort M."/>
            <person name="Kosik K.S."/>
            <person name="Manning G."/>
            <person name="Degnan B.M."/>
            <person name="Rokhsar D.S."/>
        </authorList>
    </citation>
    <scope>NUCLEOTIDE SEQUENCE [LARGE SCALE GENOMIC DNA]</scope>
</reference>
<sequence length="690" mass="79349">MADVEYDENDEERSSASRVGAGSGYNGDEEEEEATSSLTMSEVHTCGRVLLRTNPRNSIAIFTAPYDDHDDDHSNSDKETATSTDLYEVQWSGIVLTTDSVRKLVSQSHAFFMELQEYAGKGMDPDVCVKYSRLYRVALYECTQGLNYECENVDLEENELQDIKGQLEMYSLLNVLWHLCEILFIETLPVGCLIQQLLEWVRWHDRGDTDDVMNDVMSGVRPDTHQDYWSIVYRLTLQGRIDDVRKLLTYSSYCKENKKVFDSIDELLRKVPMIKSVIGHSRTELMGLWFVWNQECKRRRDRQDFVGCPQLNLLCGLLCGDKSCFSRPEVIDCCKMWYDMLVGRLLYTSPLILSTDYDLHVIAKDCLKLYCDHKGTAPYYFDTFILSALENKVIDVIKMVSSKLSNWWFVSHMTNLLHHRGSLVTSQLEYGSQLSEFLLIEYATALFVHPSLWEVAISYLSYCPTQGRHFMCSLVERVPLTTSTKALKLIRLCQRYEMTEEAQSICRVLARRCYGDGRMGSALTWCIKGQDATFAAFLAEKYFDFYESIGEFGDLSILDYLGDAVLLSNRLAFLSKYRDFHKQYSFGNYEAAGQLLVSLLTSGITLKKYWLTLLTDSIPLLQIPDKCVFSSADTYELLHILQEIDNTSSYSDQKDMITSQDEFSINKISLLRLALVRNLQSSLVLRERKH</sequence>
<keyword evidence="4 9" id="KW-0509">mRNA transport</keyword>
<comment type="subcellular location">
    <subcellularLocation>
        <location evidence="1 9">Nucleus</location>
        <location evidence="1 9">Nuclear pore complex</location>
    </subcellularLocation>
</comment>
<keyword evidence="7 9" id="KW-0906">Nuclear pore complex</keyword>
<comment type="function">
    <text evidence="9">Functions as a component of the nuclear pore complex (NPC).</text>
</comment>
<proteinExistence type="inferred from homology"/>
<dbReference type="PANTHER" id="PTHR13373:SF21">
    <property type="entry name" value="NUCLEAR PORE COMPLEX PROTEIN NUP85"/>
    <property type="match status" value="1"/>
</dbReference>
<organism evidence="11">
    <name type="scientific">Amphimedon queenslandica</name>
    <name type="common">Sponge</name>
    <dbReference type="NCBI Taxonomy" id="400682"/>
    <lineage>
        <taxon>Eukaryota</taxon>
        <taxon>Metazoa</taxon>
        <taxon>Porifera</taxon>
        <taxon>Demospongiae</taxon>
        <taxon>Heteroscleromorpha</taxon>
        <taxon>Haplosclerida</taxon>
        <taxon>Niphatidae</taxon>
        <taxon>Amphimedon</taxon>
    </lineage>
</organism>
<keyword evidence="9" id="KW-0472">Membrane</keyword>
<dbReference type="eggNOG" id="KOG2271">
    <property type="taxonomic scope" value="Eukaryota"/>
</dbReference>
<dbReference type="GO" id="GO:0031965">
    <property type="term" value="C:nuclear membrane"/>
    <property type="evidence" value="ECO:0007669"/>
    <property type="project" value="UniProtKB-UniRule"/>
</dbReference>
<evidence type="ECO:0000256" key="9">
    <source>
        <dbReference type="RuleBase" id="RU365073"/>
    </source>
</evidence>
<keyword evidence="5 9" id="KW-0653">Protein transport</keyword>
<protein>
    <recommendedName>
        <fullName evidence="9">Nuclear pore complex protein Nup85</fullName>
    </recommendedName>
</protein>
<evidence type="ECO:0000256" key="7">
    <source>
        <dbReference type="ARBA" id="ARBA00023132"/>
    </source>
</evidence>